<dbReference type="EMBL" id="JAIWYP010000015">
    <property type="protein sequence ID" value="KAH3700414.1"/>
    <property type="molecule type" value="Genomic_DNA"/>
</dbReference>
<evidence type="ECO:0000313" key="3">
    <source>
        <dbReference type="Proteomes" id="UP000828390"/>
    </source>
</evidence>
<evidence type="ECO:0000313" key="2">
    <source>
        <dbReference type="EMBL" id="KAH3700414.1"/>
    </source>
</evidence>
<organism evidence="2 3">
    <name type="scientific">Dreissena polymorpha</name>
    <name type="common">Zebra mussel</name>
    <name type="synonym">Mytilus polymorpha</name>
    <dbReference type="NCBI Taxonomy" id="45954"/>
    <lineage>
        <taxon>Eukaryota</taxon>
        <taxon>Metazoa</taxon>
        <taxon>Spiralia</taxon>
        <taxon>Lophotrochozoa</taxon>
        <taxon>Mollusca</taxon>
        <taxon>Bivalvia</taxon>
        <taxon>Autobranchia</taxon>
        <taxon>Heteroconchia</taxon>
        <taxon>Euheterodonta</taxon>
        <taxon>Imparidentia</taxon>
        <taxon>Neoheterodontei</taxon>
        <taxon>Myida</taxon>
        <taxon>Dreissenoidea</taxon>
        <taxon>Dreissenidae</taxon>
        <taxon>Dreissena</taxon>
    </lineage>
</organism>
<dbReference type="AlphaFoldDB" id="A0A9D4BLH3"/>
<name>A0A9D4BLH3_DREPO</name>
<accession>A0A9D4BLH3</accession>
<proteinExistence type="predicted"/>
<feature type="compositionally biased region" description="Basic and acidic residues" evidence="1">
    <location>
        <begin position="62"/>
        <end position="71"/>
    </location>
</feature>
<feature type="region of interest" description="Disordered" evidence="1">
    <location>
        <begin position="43"/>
        <end position="71"/>
    </location>
</feature>
<comment type="caution">
    <text evidence="2">The sequence shown here is derived from an EMBL/GenBank/DDBJ whole genome shotgun (WGS) entry which is preliminary data.</text>
</comment>
<keyword evidence="3" id="KW-1185">Reference proteome</keyword>
<evidence type="ECO:0000256" key="1">
    <source>
        <dbReference type="SAM" id="MobiDB-lite"/>
    </source>
</evidence>
<dbReference type="Proteomes" id="UP000828390">
    <property type="component" value="Unassembled WGS sequence"/>
</dbReference>
<gene>
    <name evidence="2" type="ORF">DPMN_075390</name>
</gene>
<reference evidence="2" key="2">
    <citation type="submission" date="2020-11" db="EMBL/GenBank/DDBJ databases">
        <authorList>
            <person name="McCartney M.A."/>
            <person name="Auch B."/>
            <person name="Kono T."/>
            <person name="Mallez S."/>
            <person name="Becker A."/>
            <person name="Gohl D.M."/>
            <person name="Silverstein K.A.T."/>
            <person name="Koren S."/>
            <person name="Bechman K.B."/>
            <person name="Herman A."/>
            <person name="Abrahante J.E."/>
            <person name="Garbe J."/>
        </authorList>
    </citation>
    <scope>NUCLEOTIDE SEQUENCE</scope>
    <source>
        <strain evidence="2">Duluth1</strain>
        <tissue evidence="2">Whole animal</tissue>
    </source>
</reference>
<sequence>MLVTDHLDAHGDATLRDVIPIAYDLVLGIAGIKDVNKLHVGSNSYKPPVPVPTSGLDFSKLPAHDPDINKR</sequence>
<reference evidence="2" key="1">
    <citation type="journal article" date="2019" name="bioRxiv">
        <title>The Genome of the Zebra Mussel, Dreissena polymorpha: A Resource for Invasive Species Research.</title>
        <authorList>
            <person name="McCartney M.A."/>
            <person name="Auch B."/>
            <person name="Kono T."/>
            <person name="Mallez S."/>
            <person name="Zhang Y."/>
            <person name="Obille A."/>
            <person name="Becker A."/>
            <person name="Abrahante J.E."/>
            <person name="Garbe J."/>
            <person name="Badalamenti J.P."/>
            <person name="Herman A."/>
            <person name="Mangelson H."/>
            <person name="Liachko I."/>
            <person name="Sullivan S."/>
            <person name="Sone E.D."/>
            <person name="Koren S."/>
            <person name="Silverstein K.A.T."/>
            <person name="Beckman K.B."/>
            <person name="Gohl D.M."/>
        </authorList>
    </citation>
    <scope>NUCLEOTIDE SEQUENCE</scope>
    <source>
        <strain evidence="2">Duluth1</strain>
        <tissue evidence="2">Whole animal</tissue>
    </source>
</reference>
<protein>
    <submittedName>
        <fullName evidence="2">Uncharacterized protein</fullName>
    </submittedName>
</protein>